<feature type="transmembrane region" description="Helical" evidence="6">
    <location>
        <begin position="131"/>
        <end position="150"/>
    </location>
</feature>
<evidence type="ECO:0000256" key="6">
    <source>
        <dbReference type="SAM" id="Phobius"/>
    </source>
</evidence>
<name>A0AAU8JGS0_9CYAN</name>
<evidence type="ECO:0000256" key="5">
    <source>
        <dbReference type="ARBA" id="ARBA00023136"/>
    </source>
</evidence>
<dbReference type="CDD" id="cd15904">
    <property type="entry name" value="TSPO_MBR"/>
    <property type="match status" value="1"/>
</dbReference>
<dbReference type="InterPro" id="IPR004307">
    <property type="entry name" value="TspO_MBR"/>
</dbReference>
<feature type="transmembrane region" description="Helical" evidence="6">
    <location>
        <begin position="71"/>
        <end position="90"/>
    </location>
</feature>
<evidence type="ECO:0000256" key="4">
    <source>
        <dbReference type="ARBA" id="ARBA00022989"/>
    </source>
</evidence>
<dbReference type="GO" id="GO:0033013">
    <property type="term" value="P:tetrapyrrole metabolic process"/>
    <property type="evidence" value="ECO:0007669"/>
    <property type="project" value="UniProtKB-ARBA"/>
</dbReference>
<keyword evidence="3 6" id="KW-0812">Transmembrane</keyword>
<gene>
    <name evidence="7" type="ORF">ABWT76_000836</name>
</gene>
<reference evidence="7" key="1">
    <citation type="submission" date="2024-07" db="EMBL/GenBank/DDBJ databases">
        <authorList>
            <person name="Kim Y.J."/>
            <person name="Jeong J.Y."/>
        </authorList>
    </citation>
    <scope>NUCLEOTIDE SEQUENCE</scope>
    <source>
        <strain evidence="7">GIHE-MW2</strain>
    </source>
</reference>
<dbReference type="Pfam" id="PF03073">
    <property type="entry name" value="TspO_MBR"/>
    <property type="match status" value="1"/>
</dbReference>
<sequence length="157" mass="17625">MIKSWMAIAAITVLVAIAVNRLNVDDVRWFNRLQRPKWLTFERLIPLIWTIIFICGAWSAVIVWESRPGTLRTWVFMAFYLGLEMVTIAYTPVMCKLQSLKAGTIIGGTGAILSVMLAVSVFPVSSWASILLLPYVLWSPIGTYTTWAMIGLNPDSE</sequence>
<organism evidence="7">
    <name type="scientific">Planktothricoides raciborskii GIHE-MW2</name>
    <dbReference type="NCBI Taxonomy" id="2792601"/>
    <lineage>
        <taxon>Bacteria</taxon>
        <taxon>Bacillati</taxon>
        <taxon>Cyanobacteriota</taxon>
        <taxon>Cyanophyceae</taxon>
        <taxon>Oscillatoriophycideae</taxon>
        <taxon>Oscillatoriales</taxon>
        <taxon>Oscillatoriaceae</taxon>
        <taxon>Planktothricoides</taxon>
    </lineage>
</organism>
<evidence type="ECO:0000256" key="1">
    <source>
        <dbReference type="ARBA" id="ARBA00004141"/>
    </source>
</evidence>
<dbReference type="InterPro" id="IPR038330">
    <property type="entry name" value="TspO/MBR-related_sf"/>
</dbReference>
<comment type="similarity">
    <text evidence="2">Belongs to the TspO/BZRP family.</text>
</comment>
<dbReference type="Gene3D" id="1.20.1260.100">
    <property type="entry name" value="TspO/MBR protein"/>
    <property type="match status" value="1"/>
</dbReference>
<feature type="transmembrane region" description="Helical" evidence="6">
    <location>
        <begin position="45"/>
        <end position="64"/>
    </location>
</feature>
<dbReference type="RefSeq" id="WP_054467677.1">
    <property type="nucleotide sequence ID" value="NZ_CP159837.1"/>
</dbReference>
<feature type="transmembrane region" description="Helical" evidence="6">
    <location>
        <begin position="102"/>
        <end position="124"/>
    </location>
</feature>
<proteinExistence type="inferred from homology"/>
<evidence type="ECO:0000313" key="7">
    <source>
        <dbReference type="EMBL" id="XCM38017.1"/>
    </source>
</evidence>
<dbReference type="PANTHER" id="PTHR10057">
    <property type="entry name" value="PERIPHERAL-TYPE BENZODIAZEPINE RECEPTOR"/>
    <property type="match status" value="1"/>
</dbReference>
<dbReference type="AlphaFoldDB" id="A0AAU8JGS0"/>
<protein>
    <submittedName>
        <fullName evidence="7">TspO/MBR family protein</fullName>
    </submittedName>
</protein>
<dbReference type="GO" id="GO:0016020">
    <property type="term" value="C:membrane"/>
    <property type="evidence" value="ECO:0007669"/>
    <property type="project" value="UniProtKB-SubCell"/>
</dbReference>
<accession>A0AAU8JGS0</accession>
<evidence type="ECO:0000256" key="3">
    <source>
        <dbReference type="ARBA" id="ARBA00022692"/>
    </source>
</evidence>
<dbReference type="EMBL" id="CP159837">
    <property type="protein sequence ID" value="XCM38017.1"/>
    <property type="molecule type" value="Genomic_DNA"/>
</dbReference>
<comment type="subcellular location">
    <subcellularLocation>
        <location evidence="1">Membrane</location>
        <topology evidence="1">Multi-pass membrane protein</topology>
    </subcellularLocation>
</comment>
<keyword evidence="4 6" id="KW-1133">Transmembrane helix</keyword>
<keyword evidence="5 6" id="KW-0472">Membrane</keyword>
<evidence type="ECO:0000256" key="2">
    <source>
        <dbReference type="ARBA" id="ARBA00007524"/>
    </source>
</evidence>
<dbReference type="PIRSF" id="PIRSF005859">
    <property type="entry name" value="PBR"/>
    <property type="match status" value="1"/>
</dbReference>
<dbReference type="PANTHER" id="PTHR10057:SF0">
    <property type="entry name" value="TRANSLOCATOR PROTEIN"/>
    <property type="match status" value="1"/>
</dbReference>